<feature type="domain" description="DUF3475" evidence="2">
    <location>
        <begin position="30"/>
        <end position="86"/>
    </location>
</feature>
<dbReference type="Proteomes" id="UP000634136">
    <property type="component" value="Unassembled WGS sequence"/>
</dbReference>
<reference evidence="3" key="1">
    <citation type="submission" date="2020-09" db="EMBL/GenBank/DDBJ databases">
        <title>Genome-Enabled Discovery of Anthraquinone Biosynthesis in Senna tora.</title>
        <authorList>
            <person name="Kang S.-H."/>
            <person name="Pandey R.P."/>
            <person name="Lee C.-M."/>
            <person name="Sim J.-S."/>
            <person name="Jeong J.-T."/>
            <person name="Choi B.-S."/>
            <person name="Jung M."/>
            <person name="Ginzburg D."/>
            <person name="Zhao K."/>
            <person name="Won S.Y."/>
            <person name="Oh T.-J."/>
            <person name="Yu Y."/>
            <person name="Kim N.-H."/>
            <person name="Lee O.R."/>
            <person name="Lee T.-H."/>
            <person name="Bashyal P."/>
            <person name="Kim T.-S."/>
            <person name="Lee W.-H."/>
            <person name="Kawkins C."/>
            <person name="Kim C.-K."/>
            <person name="Kim J.S."/>
            <person name="Ahn B.O."/>
            <person name="Rhee S.Y."/>
            <person name="Sohng J.K."/>
        </authorList>
    </citation>
    <scope>NUCLEOTIDE SEQUENCE</scope>
    <source>
        <tissue evidence="3">Leaf</tissue>
    </source>
</reference>
<accession>A0A834SIP2</accession>
<dbReference type="Pfam" id="PF05003">
    <property type="entry name" value="DUF668"/>
    <property type="match status" value="1"/>
</dbReference>
<evidence type="ECO:0000259" key="2">
    <source>
        <dbReference type="Pfam" id="PF11961"/>
    </source>
</evidence>
<dbReference type="AlphaFoldDB" id="A0A834SIP2"/>
<feature type="domain" description="DUF668" evidence="1">
    <location>
        <begin position="334"/>
        <end position="427"/>
    </location>
</feature>
<evidence type="ECO:0000313" key="3">
    <source>
        <dbReference type="EMBL" id="KAF7804346.1"/>
    </source>
</evidence>
<organism evidence="3 4">
    <name type="scientific">Senna tora</name>
    <dbReference type="NCBI Taxonomy" id="362788"/>
    <lineage>
        <taxon>Eukaryota</taxon>
        <taxon>Viridiplantae</taxon>
        <taxon>Streptophyta</taxon>
        <taxon>Embryophyta</taxon>
        <taxon>Tracheophyta</taxon>
        <taxon>Spermatophyta</taxon>
        <taxon>Magnoliopsida</taxon>
        <taxon>eudicotyledons</taxon>
        <taxon>Gunneridae</taxon>
        <taxon>Pentapetalae</taxon>
        <taxon>rosids</taxon>
        <taxon>fabids</taxon>
        <taxon>Fabales</taxon>
        <taxon>Fabaceae</taxon>
        <taxon>Caesalpinioideae</taxon>
        <taxon>Cassia clade</taxon>
        <taxon>Senna</taxon>
    </lineage>
</organism>
<dbReference type="EMBL" id="JAAIUW010000013">
    <property type="protein sequence ID" value="KAF7804346.1"/>
    <property type="molecule type" value="Genomic_DNA"/>
</dbReference>
<dbReference type="OrthoDB" id="2018987at2759"/>
<name>A0A834SIP2_9FABA</name>
<dbReference type="PANTHER" id="PTHR31371">
    <property type="entry name" value="BNAC09G50660D PROTEIN"/>
    <property type="match status" value="1"/>
</dbReference>
<sequence length="501" mass="57326">MGGEAVKGSWLSGLFPISRKSDNDKVVIGILASEVSSLMLKIVHLWHSLSDNEVTRLREEIVNSLGLKILVSDDDDFLMELALNELLSNLQCLARSVASLSKRCEDPVYHSYEQFVNNPVQNRFQWFGWEYRWKKMERKVKKMERFAAVMTHLSQEIEVLQECEQTYRRMRANPRINRVKLLQFRKRVVLHRQEVTTLRDMSPWNRSYDYIVRLLARSLFTILERIILVFGNYHHQNGNERSYSPFMYSYVHNSHEIYSNSRKKKEQQAFQSHIGHFRGCMSVGTDSPVIQTGGSMRFNSNNVRADKISVFSRKRIYSKLSIKGELIIKPGPSTLGDAALALHYANVILLIEKMASSIHLIDQETRDVLYNLLPTTIKSGLRDKFKGCGKRKASSSLASDANIAAGWNMVVRQILQWLAPLAHNMIRWHCERNFGRDHTSSKPNVLLVHTLYFANQATTEAAIVELLVGLNYNTFSIPEDVANSIVKIPTSTINSSGVTFA</sequence>
<dbReference type="PANTHER" id="PTHR31371:SF4">
    <property type="entry name" value="DUF668 DOMAIN-CONTAINING PROTEIN"/>
    <property type="match status" value="1"/>
</dbReference>
<evidence type="ECO:0000313" key="4">
    <source>
        <dbReference type="Proteomes" id="UP000634136"/>
    </source>
</evidence>
<dbReference type="InterPro" id="IPR007700">
    <property type="entry name" value="DUF668"/>
</dbReference>
<comment type="caution">
    <text evidence="3">The sequence shown here is derived from an EMBL/GenBank/DDBJ whole genome shotgun (WGS) entry which is preliminary data.</text>
</comment>
<dbReference type="Pfam" id="PF11961">
    <property type="entry name" value="DUF3475"/>
    <property type="match status" value="1"/>
</dbReference>
<dbReference type="GO" id="GO:0045927">
    <property type="term" value="P:positive regulation of growth"/>
    <property type="evidence" value="ECO:0007669"/>
    <property type="project" value="InterPro"/>
</dbReference>
<keyword evidence="4" id="KW-1185">Reference proteome</keyword>
<gene>
    <name evidence="3" type="ORF">G2W53_043457</name>
</gene>
<evidence type="ECO:0000259" key="1">
    <source>
        <dbReference type="Pfam" id="PF05003"/>
    </source>
</evidence>
<proteinExistence type="predicted"/>
<dbReference type="InterPro" id="IPR021864">
    <property type="entry name" value="DUF3475"/>
</dbReference>
<protein>
    <submittedName>
        <fullName evidence="3">Uncharacterized protein</fullName>
    </submittedName>
</protein>